<dbReference type="Gene3D" id="3.40.50.10810">
    <property type="entry name" value="Tandem AAA-ATPase domain"/>
    <property type="match status" value="1"/>
</dbReference>
<dbReference type="EC" id="3.6.4.-" evidence="7"/>
<keyword evidence="3" id="KW-0347">Helicase</keyword>
<keyword evidence="8" id="KW-1185">Reference proteome</keyword>
<keyword evidence="4" id="KW-0067">ATP-binding</keyword>
<evidence type="ECO:0000313" key="8">
    <source>
        <dbReference type="Proteomes" id="UP000180254"/>
    </source>
</evidence>
<name>A0A1S1VAF1_9FIRM</name>
<gene>
    <name evidence="7" type="primary">rapA</name>
    <name evidence="7" type="ORF">EUAN_02640</name>
</gene>
<dbReference type="GO" id="GO:0016787">
    <property type="term" value="F:hydrolase activity"/>
    <property type="evidence" value="ECO:0007669"/>
    <property type="project" value="UniProtKB-KW"/>
</dbReference>
<dbReference type="InterPro" id="IPR057342">
    <property type="entry name" value="DEXDc_RapA"/>
</dbReference>
<evidence type="ECO:0000256" key="2">
    <source>
        <dbReference type="ARBA" id="ARBA00022801"/>
    </source>
</evidence>
<dbReference type="InterPro" id="IPR049730">
    <property type="entry name" value="SNF2/RAD54-like_C"/>
</dbReference>
<dbReference type="InterPro" id="IPR038718">
    <property type="entry name" value="SNF2-like_sf"/>
</dbReference>
<dbReference type="Proteomes" id="UP000180254">
    <property type="component" value="Unassembled WGS sequence"/>
</dbReference>
<keyword evidence="1" id="KW-0547">Nucleotide-binding</keyword>
<dbReference type="PANTHER" id="PTHR45766:SF6">
    <property type="entry name" value="SWI_SNF-RELATED MATRIX-ASSOCIATED ACTIN-DEPENDENT REGULATOR OF CHROMATIN SUBFAMILY A-LIKE PROTEIN 1"/>
    <property type="match status" value="1"/>
</dbReference>
<evidence type="ECO:0000256" key="3">
    <source>
        <dbReference type="ARBA" id="ARBA00022806"/>
    </source>
</evidence>
<dbReference type="GO" id="GO:0005524">
    <property type="term" value="F:ATP binding"/>
    <property type="evidence" value="ECO:0007669"/>
    <property type="project" value="UniProtKB-KW"/>
</dbReference>
<protein>
    <submittedName>
        <fullName evidence="7">RNA polymerase-associated protein RapA</fullName>
        <ecNumber evidence="7">3.6.4.-</ecNumber>
    </submittedName>
</protein>
<evidence type="ECO:0000259" key="6">
    <source>
        <dbReference type="PROSITE" id="PS51194"/>
    </source>
</evidence>
<dbReference type="STRING" id="39480.EUAN_02640"/>
<evidence type="ECO:0000256" key="4">
    <source>
        <dbReference type="ARBA" id="ARBA00022840"/>
    </source>
</evidence>
<dbReference type="Pfam" id="PF00176">
    <property type="entry name" value="SNF2-rel_dom"/>
    <property type="match status" value="1"/>
</dbReference>
<dbReference type="PROSITE" id="PS51194">
    <property type="entry name" value="HELICASE_CTER"/>
    <property type="match status" value="1"/>
</dbReference>
<reference evidence="7 8" key="1">
    <citation type="submission" date="2016-09" db="EMBL/GenBank/DDBJ databases">
        <title>Genome sequence of Eubacterium angustum.</title>
        <authorList>
            <person name="Poehlein A."/>
            <person name="Daniel R."/>
        </authorList>
    </citation>
    <scope>NUCLEOTIDE SEQUENCE [LARGE SCALE GENOMIC DNA]</scope>
    <source>
        <strain evidence="7 8">DSM 1989</strain>
    </source>
</reference>
<dbReference type="EMBL" id="MKIE01000001">
    <property type="protein sequence ID" value="OHW63400.1"/>
    <property type="molecule type" value="Genomic_DNA"/>
</dbReference>
<dbReference type="InterPro" id="IPR027417">
    <property type="entry name" value="P-loop_NTPase"/>
</dbReference>
<evidence type="ECO:0000259" key="5">
    <source>
        <dbReference type="PROSITE" id="PS51192"/>
    </source>
</evidence>
<dbReference type="CDD" id="cd18793">
    <property type="entry name" value="SF2_C_SNF"/>
    <property type="match status" value="1"/>
</dbReference>
<feature type="domain" description="Helicase ATP-binding" evidence="5">
    <location>
        <begin position="101"/>
        <end position="287"/>
    </location>
</feature>
<organism evidence="7 8">
    <name type="scientific">Andreesenia angusta</name>
    <dbReference type="NCBI Taxonomy" id="39480"/>
    <lineage>
        <taxon>Bacteria</taxon>
        <taxon>Bacillati</taxon>
        <taxon>Bacillota</taxon>
        <taxon>Tissierellia</taxon>
        <taxon>Tissierellales</taxon>
        <taxon>Gottschalkiaceae</taxon>
        <taxon>Andreesenia</taxon>
    </lineage>
</organism>
<dbReference type="AlphaFoldDB" id="A0A1S1VAF1"/>
<evidence type="ECO:0000256" key="1">
    <source>
        <dbReference type="ARBA" id="ARBA00022741"/>
    </source>
</evidence>
<dbReference type="GO" id="GO:0004386">
    <property type="term" value="F:helicase activity"/>
    <property type="evidence" value="ECO:0007669"/>
    <property type="project" value="UniProtKB-KW"/>
</dbReference>
<accession>A0A1S1VAF1</accession>
<dbReference type="PANTHER" id="PTHR45766">
    <property type="entry name" value="DNA ANNEALING HELICASE AND ENDONUCLEASE ZRANB3 FAMILY MEMBER"/>
    <property type="match status" value="1"/>
</dbReference>
<dbReference type="Pfam" id="PF00271">
    <property type="entry name" value="Helicase_C"/>
    <property type="match status" value="1"/>
</dbReference>
<dbReference type="PROSITE" id="PS51192">
    <property type="entry name" value="HELICASE_ATP_BIND_1"/>
    <property type="match status" value="1"/>
</dbReference>
<feature type="domain" description="Helicase C-terminal" evidence="6">
    <location>
        <begin position="457"/>
        <end position="627"/>
    </location>
</feature>
<sequence length="891" mass="103301">MYNIGETVYDTIKNEKVQILDKLEAWGFISYKVYNPSEDSVYKLSSDQISAEDRDVDNINVDYIKYISLLSKIKNELSSGLLSSLSNGIIPLPHQLHVLNRAVSNNNIRYILADEVGLGKTIEAGLIIKELKARGLIKRVLVVCPKGLVTQWKLEMEEKFDEKFHIILPEDFGTIKKISESDDVYGQFDQVISPMDSIKPLEKRAGWTEEKIAEYNEDRIYSIINSGWDLVIIDEAHRVAGSSGEVARYKLGNLLASSSPYLLLLTATPHNGKTEPFLRLIRLIDEKAFPNFKAIVKEQVAPYIIRTEKRDAIDNNGNKLFKDRVTQVVEVTWDDRHTMQRELYELTSKYVSKGYNRAMRARGKNMWVIFLLIMMQRLVTSSTSAIRKSLEKRIEVLKEQNFRINNLTQEEFAEMELEENMEEALSAISFDMEDELKELSAIVNVAKQAEFQYLDAKIEPFIDIVESLFAEDRNRKIIVFTEFVATQDYLSTLLIKRGYTTSLLNGSMSIEERNILLEEFKTKTNILISTDAGGEGLNLQFSNVVINFDLPWNPMKIEQRIGRVDRIGQQRDVHIYNFILAETVEKRVKDVLEEKLSLILKEIGVDKYSDVLDSEFSEMSFTDAYMNSVRNPKEVEHYISPIEEDLRVQVKNANKFREIMHEEKNLADFIGAETSFDVESALKHMVTYYENYKGNPYFPLESLSINDSQIIKHLNKEIEFSAKDGVMAIEIKDFPNESGYFGLWEISLSEDIHSKKIIPIFINDKFILRPMAGKKILDEIVKKSSLLNYRSMIDLEEAEYDRIKDMTKEFVYDTFLDMKSEFEKKNEENYRKYLYAIELRIEAAKNIGIENIKQHKLKNLFREREMVEAEYKMGKAVCPEFRPILMVYLEE</sequence>
<dbReference type="SMART" id="SM00490">
    <property type="entry name" value="HELICc"/>
    <property type="match status" value="1"/>
</dbReference>
<comment type="caution">
    <text evidence="7">The sequence shown here is derived from an EMBL/GenBank/DDBJ whole genome shotgun (WGS) entry which is preliminary data.</text>
</comment>
<dbReference type="Gene3D" id="3.40.50.300">
    <property type="entry name" value="P-loop containing nucleotide triphosphate hydrolases"/>
    <property type="match status" value="1"/>
</dbReference>
<dbReference type="InterPro" id="IPR001650">
    <property type="entry name" value="Helicase_C-like"/>
</dbReference>
<dbReference type="SMART" id="SM00487">
    <property type="entry name" value="DEXDc"/>
    <property type="match status" value="1"/>
</dbReference>
<keyword evidence="2 7" id="KW-0378">Hydrolase</keyword>
<proteinExistence type="predicted"/>
<dbReference type="RefSeq" id="WP_071060848.1">
    <property type="nucleotide sequence ID" value="NZ_MKIE01000001.1"/>
</dbReference>
<dbReference type="InterPro" id="IPR014001">
    <property type="entry name" value="Helicase_ATP-bd"/>
</dbReference>
<dbReference type="CDD" id="cd18011">
    <property type="entry name" value="DEXDc_RapA"/>
    <property type="match status" value="1"/>
</dbReference>
<dbReference type="SUPFAM" id="SSF52540">
    <property type="entry name" value="P-loop containing nucleoside triphosphate hydrolases"/>
    <property type="match status" value="2"/>
</dbReference>
<dbReference type="OrthoDB" id="9814088at2"/>
<evidence type="ECO:0000313" key="7">
    <source>
        <dbReference type="EMBL" id="OHW63400.1"/>
    </source>
</evidence>
<dbReference type="InterPro" id="IPR000330">
    <property type="entry name" value="SNF2_N"/>
</dbReference>